<evidence type="ECO:0000313" key="9">
    <source>
        <dbReference type="EMBL" id="ODQ78070.1"/>
    </source>
</evidence>
<dbReference type="Proteomes" id="UP000094336">
    <property type="component" value="Unassembled WGS sequence"/>
</dbReference>
<keyword evidence="6" id="KW-0967">Endosome</keyword>
<evidence type="ECO:0000256" key="3">
    <source>
        <dbReference type="ARBA" id="ARBA00005913"/>
    </source>
</evidence>
<dbReference type="OrthoDB" id="4089816at2759"/>
<dbReference type="GeneID" id="30148451"/>
<dbReference type="GO" id="GO:0005768">
    <property type="term" value="C:endosome"/>
    <property type="evidence" value="ECO:0007669"/>
    <property type="project" value="UniProtKB-SubCell"/>
</dbReference>
<feature type="domain" description="KxDL" evidence="8">
    <location>
        <begin position="63"/>
        <end position="148"/>
    </location>
</feature>
<dbReference type="RefSeq" id="XP_018983398.1">
    <property type="nucleotide sequence ID" value="XM_019130598.1"/>
</dbReference>
<dbReference type="InterPro" id="IPR051390">
    <property type="entry name" value="BLOC-1_subunit_KXD1"/>
</dbReference>
<dbReference type="AlphaFoldDB" id="A0A1E3QK99"/>
<organism evidence="9 10">
    <name type="scientific">Babjeviella inositovora NRRL Y-12698</name>
    <dbReference type="NCBI Taxonomy" id="984486"/>
    <lineage>
        <taxon>Eukaryota</taxon>
        <taxon>Fungi</taxon>
        <taxon>Dikarya</taxon>
        <taxon>Ascomycota</taxon>
        <taxon>Saccharomycotina</taxon>
        <taxon>Pichiomycetes</taxon>
        <taxon>Serinales incertae sedis</taxon>
        <taxon>Babjeviella</taxon>
    </lineage>
</organism>
<evidence type="ECO:0000313" key="10">
    <source>
        <dbReference type="Proteomes" id="UP000094336"/>
    </source>
</evidence>
<keyword evidence="5" id="KW-0813">Transport</keyword>
<evidence type="ECO:0000256" key="4">
    <source>
        <dbReference type="ARBA" id="ARBA00016207"/>
    </source>
</evidence>
<accession>A0A1E3QK99</accession>
<proteinExistence type="inferred from homology"/>
<dbReference type="InterPro" id="IPR019371">
    <property type="entry name" value="KxDL_dom"/>
</dbReference>
<comment type="subcellular location">
    <subcellularLocation>
        <location evidence="2">Endosome</location>
    </subcellularLocation>
</comment>
<comment type="function">
    <text evidence="1">Component of the biogenesis of lysosome-related organelles complex-1 (BLOC-1) involved in endosomal cargo sorting.</text>
</comment>
<evidence type="ECO:0000256" key="7">
    <source>
        <dbReference type="ARBA" id="ARBA00029808"/>
    </source>
</evidence>
<reference evidence="10" key="1">
    <citation type="submission" date="2016-05" db="EMBL/GenBank/DDBJ databases">
        <title>Comparative genomics of biotechnologically important yeasts.</title>
        <authorList>
            <consortium name="DOE Joint Genome Institute"/>
            <person name="Riley R."/>
            <person name="Haridas S."/>
            <person name="Wolfe K.H."/>
            <person name="Lopes M.R."/>
            <person name="Hittinger C.T."/>
            <person name="Goker M."/>
            <person name="Salamov A."/>
            <person name="Wisecaver J."/>
            <person name="Long T.M."/>
            <person name="Aerts A.L."/>
            <person name="Barry K."/>
            <person name="Choi C."/>
            <person name="Clum A."/>
            <person name="Coughlan A.Y."/>
            <person name="Deshpande S."/>
            <person name="Douglass A.P."/>
            <person name="Hanson S.J."/>
            <person name="Klenk H.-P."/>
            <person name="Labutti K."/>
            <person name="Lapidus A."/>
            <person name="Lindquist E."/>
            <person name="Lipzen A."/>
            <person name="Meier-Kolthoff J.P."/>
            <person name="Ohm R.A."/>
            <person name="Otillar R.P."/>
            <person name="Pangilinan J."/>
            <person name="Peng Y."/>
            <person name="Rokas A."/>
            <person name="Rosa C.A."/>
            <person name="Scheuner C."/>
            <person name="Sibirny A.A."/>
            <person name="Slot J.C."/>
            <person name="Stielow J.B."/>
            <person name="Sun H."/>
            <person name="Kurtzman C.P."/>
            <person name="Blackwell M."/>
            <person name="Grigoriev I.V."/>
            <person name="Jeffries T.W."/>
        </authorList>
    </citation>
    <scope>NUCLEOTIDE SEQUENCE [LARGE SCALE GENOMIC DNA]</scope>
    <source>
        <strain evidence="10">NRRL Y-12698</strain>
    </source>
</reference>
<dbReference type="Pfam" id="PF10241">
    <property type="entry name" value="KxDL"/>
    <property type="match status" value="1"/>
</dbReference>
<dbReference type="PANTHER" id="PTHR37787:SF1">
    <property type="entry name" value="BIOGENESIS OF LYSOSOME-RELATED ORGANELLES COMPLEX 1 SUBUNIT KXD1"/>
    <property type="match status" value="1"/>
</dbReference>
<name>A0A1E3QK99_9ASCO</name>
<dbReference type="EMBL" id="KV454437">
    <property type="protein sequence ID" value="ODQ78070.1"/>
    <property type="molecule type" value="Genomic_DNA"/>
</dbReference>
<protein>
    <recommendedName>
        <fullName evidence="4">Biogenesis of lysosome-related organelles complex 1 subunit KXD1</fullName>
    </recommendedName>
    <alternativeName>
        <fullName evidence="7">KxDL homolog</fullName>
    </alternativeName>
</protein>
<comment type="similarity">
    <text evidence="3">Belongs to the KXD1 family.</text>
</comment>
<evidence type="ECO:0000256" key="6">
    <source>
        <dbReference type="ARBA" id="ARBA00022753"/>
    </source>
</evidence>
<keyword evidence="10" id="KW-1185">Reference proteome</keyword>
<dbReference type="GO" id="GO:0032880">
    <property type="term" value="P:regulation of protein localization"/>
    <property type="evidence" value="ECO:0007669"/>
    <property type="project" value="TreeGrafter"/>
</dbReference>
<evidence type="ECO:0000256" key="2">
    <source>
        <dbReference type="ARBA" id="ARBA00004177"/>
    </source>
</evidence>
<dbReference type="GO" id="GO:0007032">
    <property type="term" value="P:endosome organization"/>
    <property type="evidence" value="ECO:0007669"/>
    <property type="project" value="TreeGrafter"/>
</dbReference>
<evidence type="ECO:0000256" key="1">
    <source>
        <dbReference type="ARBA" id="ARBA00002069"/>
    </source>
</evidence>
<dbReference type="GO" id="GO:0031083">
    <property type="term" value="C:BLOC-1 complex"/>
    <property type="evidence" value="ECO:0007669"/>
    <property type="project" value="TreeGrafter"/>
</dbReference>
<gene>
    <name evidence="9" type="ORF">BABINDRAFT_168646</name>
</gene>
<sequence>MPETRSVRSHSRSPSIDALSFVVVPVEDDTEEYVSDASSSLSYAGSVNEGSRPFSSIDYLTNSLHNTLQSIELDRAMVLQAQFSGRLRAKSMELHELMTEVEEKLREVIQLCTETKPIVRQTKQDLQWADKHVTKLMKVASKEWPIEYNKGKDKVINRVIDEDGP</sequence>
<evidence type="ECO:0000256" key="5">
    <source>
        <dbReference type="ARBA" id="ARBA00022448"/>
    </source>
</evidence>
<evidence type="ECO:0000259" key="8">
    <source>
        <dbReference type="Pfam" id="PF10241"/>
    </source>
</evidence>
<dbReference type="PANTHER" id="PTHR37787">
    <property type="entry name" value="BIOGENESIS OF LYSOSOME-RELATED ORGANELLES COMPLEX 1 SUBUNIT KXD1"/>
    <property type="match status" value="1"/>
</dbReference>